<dbReference type="PANTHER" id="PTHR38453:SF1">
    <property type="entry name" value="CYTOPLASMIC PROTEIN"/>
    <property type="match status" value="1"/>
</dbReference>
<reference evidence="1 2" key="1">
    <citation type="submission" date="2016-10" db="EMBL/GenBank/DDBJ databases">
        <authorList>
            <person name="de Groot N.N."/>
        </authorList>
    </citation>
    <scope>NUCLEOTIDE SEQUENCE [LARGE SCALE GENOMIC DNA]</scope>
    <source>
        <strain evidence="1 2">L 420-91</strain>
    </source>
</reference>
<accession>A0A1G8D1F6</accession>
<gene>
    <name evidence="1" type="ORF">SAMN04489735_102951</name>
</gene>
<name>A0A1G8D1F6_ANETH</name>
<dbReference type="Pfam" id="PF04328">
    <property type="entry name" value="Sel_put"/>
    <property type="match status" value="1"/>
</dbReference>
<evidence type="ECO:0000313" key="1">
    <source>
        <dbReference type="EMBL" id="SDH51512.1"/>
    </source>
</evidence>
<proteinExistence type="predicted"/>
<dbReference type="Proteomes" id="UP000198956">
    <property type="component" value="Unassembled WGS sequence"/>
</dbReference>
<dbReference type="RefSeq" id="WP_057898030.1">
    <property type="nucleotide sequence ID" value="NZ_FNDE01000029.1"/>
</dbReference>
<dbReference type="EMBL" id="FNDE01000029">
    <property type="protein sequence ID" value="SDH51512.1"/>
    <property type="molecule type" value="Genomic_DNA"/>
</dbReference>
<organism evidence="1 2">
    <name type="scientific">Aneurinibacillus thermoaerophilus</name>
    <dbReference type="NCBI Taxonomy" id="143495"/>
    <lineage>
        <taxon>Bacteria</taxon>
        <taxon>Bacillati</taxon>
        <taxon>Bacillota</taxon>
        <taxon>Bacilli</taxon>
        <taxon>Bacillales</taxon>
        <taxon>Paenibacillaceae</taxon>
        <taxon>Aneurinibacillus group</taxon>
        <taxon>Aneurinibacillus</taxon>
    </lineage>
</organism>
<evidence type="ECO:0000313" key="2">
    <source>
        <dbReference type="Proteomes" id="UP000198956"/>
    </source>
</evidence>
<protein>
    <submittedName>
        <fullName evidence="1">Uncharacterized short protein YbdD, DUF466 family</fullName>
    </submittedName>
</protein>
<dbReference type="PANTHER" id="PTHR38453">
    <property type="entry name" value="CYTOPLASMIC PROTEIN-RELATED"/>
    <property type="match status" value="1"/>
</dbReference>
<dbReference type="InterPro" id="IPR007423">
    <property type="entry name" value="Sel_put"/>
</dbReference>
<dbReference type="OrthoDB" id="9814284at2"/>
<sequence>MWRDESCPPRIYVPPEKIKELSANHSLMRRIRSTFRMIFGIPDYELYLDYWHAAPSKGETAPLSEKEFFRQAIEARYGKGNGTRCC</sequence>
<dbReference type="AlphaFoldDB" id="A0A1G8D1F6"/>